<evidence type="ECO:0000256" key="6">
    <source>
        <dbReference type="ARBA" id="ARBA00022840"/>
    </source>
</evidence>
<dbReference type="SUPFAM" id="SSF56112">
    <property type="entry name" value="Protein kinase-like (PK-like)"/>
    <property type="match status" value="1"/>
</dbReference>
<dbReference type="RefSeq" id="XP_003739253.1">
    <property type="nucleotide sequence ID" value="XM_003739205.2"/>
</dbReference>
<dbReference type="SMART" id="SM00220">
    <property type="entry name" value="S_TKc"/>
    <property type="match status" value="1"/>
</dbReference>
<dbReference type="AlphaFoldDB" id="A0AAJ6QPB8"/>
<evidence type="ECO:0000256" key="8">
    <source>
        <dbReference type="ARBA" id="ARBA00048679"/>
    </source>
</evidence>
<proteinExistence type="predicted"/>
<evidence type="ECO:0000313" key="11">
    <source>
        <dbReference type="Proteomes" id="UP000694867"/>
    </source>
</evidence>
<dbReference type="EC" id="2.7.11.1" evidence="1"/>
<dbReference type="KEGG" id="goe:100898451"/>
<keyword evidence="2" id="KW-0723">Serine/threonine-protein kinase</keyword>
<name>A0AAJ6QPB8_9ACAR</name>
<evidence type="ECO:0000256" key="9">
    <source>
        <dbReference type="SAM" id="MobiDB-lite"/>
    </source>
</evidence>
<keyword evidence="4" id="KW-0547">Nucleotide-binding</keyword>
<organism evidence="11 12">
    <name type="scientific">Galendromus occidentalis</name>
    <name type="common">western predatory mite</name>
    <dbReference type="NCBI Taxonomy" id="34638"/>
    <lineage>
        <taxon>Eukaryota</taxon>
        <taxon>Metazoa</taxon>
        <taxon>Ecdysozoa</taxon>
        <taxon>Arthropoda</taxon>
        <taxon>Chelicerata</taxon>
        <taxon>Arachnida</taxon>
        <taxon>Acari</taxon>
        <taxon>Parasitiformes</taxon>
        <taxon>Mesostigmata</taxon>
        <taxon>Gamasina</taxon>
        <taxon>Phytoseioidea</taxon>
        <taxon>Phytoseiidae</taxon>
        <taxon>Typhlodrominae</taxon>
        <taxon>Galendromus</taxon>
    </lineage>
</organism>
<feature type="region of interest" description="Disordered" evidence="9">
    <location>
        <begin position="346"/>
        <end position="368"/>
    </location>
</feature>
<dbReference type="PROSITE" id="PS50011">
    <property type="entry name" value="PROTEIN_KINASE_DOM"/>
    <property type="match status" value="1"/>
</dbReference>
<dbReference type="GO" id="GO:0004674">
    <property type="term" value="F:protein serine/threonine kinase activity"/>
    <property type="evidence" value="ECO:0007669"/>
    <property type="project" value="UniProtKB-KW"/>
</dbReference>
<reference evidence="12" key="1">
    <citation type="submission" date="2025-08" db="UniProtKB">
        <authorList>
            <consortium name="RefSeq"/>
        </authorList>
    </citation>
    <scope>IDENTIFICATION</scope>
</reference>
<feature type="compositionally biased region" description="Low complexity" evidence="9">
    <location>
        <begin position="353"/>
        <end position="368"/>
    </location>
</feature>
<dbReference type="InterPro" id="IPR053235">
    <property type="entry name" value="Ser_Thr_kinase"/>
</dbReference>
<dbReference type="Gene3D" id="1.10.510.10">
    <property type="entry name" value="Transferase(Phosphotransferase) domain 1"/>
    <property type="match status" value="1"/>
</dbReference>
<keyword evidence="3" id="KW-0808">Transferase</keyword>
<evidence type="ECO:0000256" key="5">
    <source>
        <dbReference type="ARBA" id="ARBA00022777"/>
    </source>
</evidence>
<evidence type="ECO:0000256" key="1">
    <source>
        <dbReference type="ARBA" id="ARBA00012513"/>
    </source>
</evidence>
<gene>
    <name evidence="12" type="primary">LOC100898451</name>
</gene>
<dbReference type="Proteomes" id="UP000694867">
    <property type="component" value="Unplaced"/>
</dbReference>
<dbReference type="Pfam" id="PF00069">
    <property type="entry name" value="Pkinase"/>
    <property type="match status" value="1"/>
</dbReference>
<dbReference type="GO" id="GO:0005524">
    <property type="term" value="F:ATP binding"/>
    <property type="evidence" value="ECO:0007669"/>
    <property type="project" value="UniProtKB-KW"/>
</dbReference>
<keyword evidence="6" id="KW-0067">ATP-binding</keyword>
<dbReference type="GeneID" id="100898451"/>
<dbReference type="PANTHER" id="PTHR24361">
    <property type="entry name" value="MITOGEN-ACTIVATED KINASE KINASE KINASE"/>
    <property type="match status" value="1"/>
</dbReference>
<evidence type="ECO:0000256" key="2">
    <source>
        <dbReference type="ARBA" id="ARBA00022527"/>
    </source>
</evidence>
<keyword evidence="11" id="KW-1185">Reference proteome</keyword>
<comment type="catalytic activity">
    <reaction evidence="7">
        <text>L-threonyl-[protein] + ATP = O-phospho-L-threonyl-[protein] + ADP + H(+)</text>
        <dbReference type="Rhea" id="RHEA:46608"/>
        <dbReference type="Rhea" id="RHEA-COMP:11060"/>
        <dbReference type="Rhea" id="RHEA-COMP:11605"/>
        <dbReference type="ChEBI" id="CHEBI:15378"/>
        <dbReference type="ChEBI" id="CHEBI:30013"/>
        <dbReference type="ChEBI" id="CHEBI:30616"/>
        <dbReference type="ChEBI" id="CHEBI:61977"/>
        <dbReference type="ChEBI" id="CHEBI:456216"/>
        <dbReference type="EC" id="2.7.11.1"/>
    </reaction>
</comment>
<protein>
    <recommendedName>
        <fullName evidence="1">non-specific serine/threonine protein kinase</fullName>
        <ecNumber evidence="1">2.7.11.1</ecNumber>
    </recommendedName>
</protein>
<comment type="catalytic activity">
    <reaction evidence="8">
        <text>L-seryl-[protein] + ATP = O-phospho-L-seryl-[protein] + ADP + H(+)</text>
        <dbReference type="Rhea" id="RHEA:17989"/>
        <dbReference type="Rhea" id="RHEA-COMP:9863"/>
        <dbReference type="Rhea" id="RHEA-COMP:11604"/>
        <dbReference type="ChEBI" id="CHEBI:15378"/>
        <dbReference type="ChEBI" id="CHEBI:29999"/>
        <dbReference type="ChEBI" id="CHEBI:30616"/>
        <dbReference type="ChEBI" id="CHEBI:83421"/>
        <dbReference type="ChEBI" id="CHEBI:456216"/>
        <dbReference type="EC" id="2.7.11.1"/>
    </reaction>
</comment>
<evidence type="ECO:0000256" key="7">
    <source>
        <dbReference type="ARBA" id="ARBA00047899"/>
    </source>
</evidence>
<dbReference type="GO" id="GO:0005737">
    <property type="term" value="C:cytoplasm"/>
    <property type="evidence" value="ECO:0007669"/>
    <property type="project" value="TreeGrafter"/>
</dbReference>
<keyword evidence="5 12" id="KW-0418">Kinase</keyword>
<evidence type="ECO:0000313" key="12">
    <source>
        <dbReference type="RefSeq" id="XP_003739253.1"/>
    </source>
</evidence>
<sequence length="368" mass="41052">MAAMEEQRFEFTVVRNQPLKPSRKTLPVYDKLNRAERYYQVLANEDLKQLKRVEAALRDVKGVAKSRLTVRFDSQTSAAIFGENHDSLQTLIQLYRPRTLPPCLVKNYIAQICAICIDLHDRNLVLQGALQLGSFAKEATDHVFLMSSFGVQSASDWNSKKACPLYIAPELIRSLSSLSTTKLTPCDMFAADAYSVGLCGLMLATGRSPFTLPYTKSFTAKNLLEAKLRHNPEIPDDLDNELRCLLVHLLERSPRKRMTMHEAVQHPALRCHTDLYLGLSPQGKSAAISEGCVRRCGTSDPSVQTQVDTSYAMEAKTFTRSPTPPLLALDPSAEPFCLWLNEPLGDIDDKSSSSENNNDENNNGRSDL</sequence>
<feature type="domain" description="Protein kinase" evidence="10">
    <location>
        <begin position="1"/>
        <end position="269"/>
    </location>
</feature>
<evidence type="ECO:0000256" key="4">
    <source>
        <dbReference type="ARBA" id="ARBA00022741"/>
    </source>
</evidence>
<dbReference type="InterPro" id="IPR011009">
    <property type="entry name" value="Kinase-like_dom_sf"/>
</dbReference>
<accession>A0AAJ6QPB8</accession>
<evidence type="ECO:0000259" key="10">
    <source>
        <dbReference type="PROSITE" id="PS50011"/>
    </source>
</evidence>
<dbReference type="InterPro" id="IPR000719">
    <property type="entry name" value="Prot_kinase_dom"/>
</dbReference>
<evidence type="ECO:0000256" key="3">
    <source>
        <dbReference type="ARBA" id="ARBA00022679"/>
    </source>
</evidence>
<dbReference type="PANTHER" id="PTHR24361:SF433">
    <property type="entry name" value="PROTEIN KINASE DOMAIN-CONTAINING PROTEIN"/>
    <property type="match status" value="1"/>
</dbReference>